<dbReference type="Proteomes" id="UP000299102">
    <property type="component" value="Unassembled WGS sequence"/>
</dbReference>
<organism evidence="1 2">
    <name type="scientific">Eumeta variegata</name>
    <name type="common">Bagworm moth</name>
    <name type="synonym">Eumeta japonica</name>
    <dbReference type="NCBI Taxonomy" id="151549"/>
    <lineage>
        <taxon>Eukaryota</taxon>
        <taxon>Metazoa</taxon>
        <taxon>Ecdysozoa</taxon>
        <taxon>Arthropoda</taxon>
        <taxon>Hexapoda</taxon>
        <taxon>Insecta</taxon>
        <taxon>Pterygota</taxon>
        <taxon>Neoptera</taxon>
        <taxon>Endopterygota</taxon>
        <taxon>Lepidoptera</taxon>
        <taxon>Glossata</taxon>
        <taxon>Ditrysia</taxon>
        <taxon>Tineoidea</taxon>
        <taxon>Psychidae</taxon>
        <taxon>Oiketicinae</taxon>
        <taxon>Eumeta</taxon>
    </lineage>
</organism>
<protein>
    <submittedName>
        <fullName evidence="1">Uncharacterized protein</fullName>
    </submittedName>
</protein>
<comment type="caution">
    <text evidence="1">The sequence shown here is derived from an EMBL/GenBank/DDBJ whole genome shotgun (WGS) entry which is preliminary data.</text>
</comment>
<dbReference type="EMBL" id="BGZK01001562">
    <property type="protein sequence ID" value="GBP82395.1"/>
    <property type="molecule type" value="Genomic_DNA"/>
</dbReference>
<sequence>MSKSGGDLAIKSVVFKPQGSARFDPDHERIETRVFDLRGIEESPPSGIVLDALNNMSSLIIDGRNPASIRRRFKHVSGGVPSGR</sequence>
<evidence type="ECO:0000313" key="1">
    <source>
        <dbReference type="EMBL" id="GBP82395.1"/>
    </source>
</evidence>
<gene>
    <name evidence="1" type="ORF">EVAR_49705_1</name>
</gene>
<reference evidence="1 2" key="1">
    <citation type="journal article" date="2019" name="Commun. Biol.">
        <title>The bagworm genome reveals a unique fibroin gene that provides high tensile strength.</title>
        <authorList>
            <person name="Kono N."/>
            <person name="Nakamura H."/>
            <person name="Ohtoshi R."/>
            <person name="Tomita M."/>
            <person name="Numata K."/>
            <person name="Arakawa K."/>
        </authorList>
    </citation>
    <scope>NUCLEOTIDE SEQUENCE [LARGE SCALE GENOMIC DNA]</scope>
</reference>
<proteinExistence type="predicted"/>
<dbReference type="AlphaFoldDB" id="A0A4C1Z713"/>
<accession>A0A4C1Z713</accession>
<name>A0A4C1Z713_EUMVA</name>
<evidence type="ECO:0000313" key="2">
    <source>
        <dbReference type="Proteomes" id="UP000299102"/>
    </source>
</evidence>
<keyword evidence="2" id="KW-1185">Reference proteome</keyword>